<name>A0A1D1ZSY6_AUXPR</name>
<organism evidence="1">
    <name type="scientific">Auxenochlorella protothecoides</name>
    <name type="common">Green microalga</name>
    <name type="synonym">Chlorella protothecoides</name>
    <dbReference type="NCBI Taxonomy" id="3075"/>
    <lineage>
        <taxon>Eukaryota</taxon>
        <taxon>Viridiplantae</taxon>
        <taxon>Chlorophyta</taxon>
        <taxon>core chlorophytes</taxon>
        <taxon>Trebouxiophyceae</taxon>
        <taxon>Chlorellales</taxon>
        <taxon>Chlorellaceae</taxon>
        <taxon>Auxenochlorella</taxon>
    </lineage>
</organism>
<dbReference type="PANTHER" id="PTHR43885">
    <property type="entry name" value="HALOACID DEHALOGENASE-LIKE HYDROLASE"/>
    <property type="match status" value="1"/>
</dbReference>
<dbReference type="Pfam" id="PF00702">
    <property type="entry name" value="Hydrolase"/>
    <property type="match status" value="1"/>
</dbReference>
<dbReference type="Gene3D" id="3.40.50.1000">
    <property type="entry name" value="HAD superfamily/HAD-like"/>
    <property type="match status" value="1"/>
</dbReference>
<dbReference type="InterPro" id="IPR036412">
    <property type="entry name" value="HAD-like_sf"/>
</dbReference>
<dbReference type="InterPro" id="IPR023214">
    <property type="entry name" value="HAD_sf"/>
</dbReference>
<dbReference type="SFLD" id="SFLDS00003">
    <property type="entry name" value="Haloacid_Dehalogenase"/>
    <property type="match status" value="1"/>
</dbReference>
<dbReference type="NCBIfam" id="TIGR01549">
    <property type="entry name" value="HAD-SF-IA-v1"/>
    <property type="match status" value="1"/>
</dbReference>
<accession>A0A1D1ZSY6</accession>
<sequence length="259" mass="28521">ILSSLAELCSLRNAAARDRMRDALPAGEPLNQSISMAMLRTLRPGPESKAVRGIVFDMDGTLTVPVLDFPKMRRVVGVPEGQDVLDFLAGLEPAERAQREAALHAVEEEGMAAMQVMPGVEELAKHLDERAVPRALVTRNLKRAVDLFHATHFDLPPFEPVLTREFLPYKPHPAALLHIAEHWGITPQELVMVGDSAKDDVVSGNRAGAWTILLDTEGTHRERGQGLEGDLRPHFYAASMQEVQQILTTELQLPSPRVA</sequence>
<dbReference type="InterPro" id="IPR006439">
    <property type="entry name" value="HAD-SF_hydro_IA"/>
</dbReference>
<gene>
    <name evidence="1" type="ORF">g.21881</name>
</gene>
<feature type="non-terminal residue" evidence="1">
    <location>
        <position position="1"/>
    </location>
</feature>
<dbReference type="SUPFAM" id="SSF56784">
    <property type="entry name" value="HAD-like"/>
    <property type="match status" value="1"/>
</dbReference>
<proteinExistence type="predicted"/>
<dbReference type="AlphaFoldDB" id="A0A1D1ZSY6"/>
<protein>
    <recommendedName>
        <fullName evidence="2">Haloacid dehalogenase-like hydrolase domain-containing protein</fullName>
    </recommendedName>
</protein>
<dbReference type="EMBL" id="GDKF01008558">
    <property type="protein sequence ID" value="JAT70064.1"/>
    <property type="molecule type" value="Transcribed_RNA"/>
</dbReference>
<reference evidence="1" key="1">
    <citation type="submission" date="2015-08" db="EMBL/GenBank/DDBJ databases">
        <authorList>
            <person name="Babu N.S."/>
            <person name="Beckwith C.J."/>
            <person name="Beseler K.G."/>
            <person name="Brison A."/>
            <person name="Carone J.V."/>
            <person name="Caskin T.P."/>
            <person name="Diamond M."/>
            <person name="Durham M.E."/>
            <person name="Foxe J.M."/>
            <person name="Go M."/>
            <person name="Henderson B.A."/>
            <person name="Jones I.B."/>
            <person name="McGettigan J.A."/>
            <person name="Micheletti S.J."/>
            <person name="Nasrallah M.E."/>
            <person name="Ortiz D."/>
            <person name="Piller C.R."/>
            <person name="Privatt S.R."/>
            <person name="Schneider S.L."/>
            <person name="Sharp S."/>
            <person name="Smith T.C."/>
            <person name="Stanton J.D."/>
            <person name="Ullery H.E."/>
            <person name="Wilson R.J."/>
            <person name="Serrano M.G."/>
            <person name="Buck G."/>
            <person name="Lee V."/>
            <person name="Wang Y."/>
            <person name="Carvalho R."/>
            <person name="Voegtly L."/>
            <person name="Shi R."/>
            <person name="Duckworth R."/>
            <person name="Johnson A."/>
            <person name="Loviza R."/>
            <person name="Walstead R."/>
            <person name="Shah Z."/>
            <person name="Kiflezghi M."/>
            <person name="Wade K."/>
            <person name="Ball S.L."/>
            <person name="Bradley K.W."/>
            <person name="Asai D.J."/>
            <person name="Bowman C.A."/>
            <person name="Russell D.A."/>
            <person name="Pope W.H."/>
            <person name="Jacobs-Sera D."/>
            <person name="Hendrix R.W."/>
            <person name="Hatfull G.F."/>
        </authorList>
    </citation>
    <scope>NUCLEOTIDE SEQUENCE</scope>
</reference>
<evidence type="ECO:0000313" key="1">
    <source>
        <dbReference type="EMBL" id="JAT70064.1"/>
    </source>
</evidence>
<dbReference type="SFLD" id="SFLDG01129">
    <property type="entry name" value="C1.5:_HAD__Beta-PGM__Phosphata"/>
    <property type="match status" value="1"/>
</dbReference>
<dbReference type="PANTHER" id="PTHR43885:SF1">
    <property type="entry name" value="SUPERFAMILY HYDROLASE, PUTATIVE (AFU_ORTHOLOGUE AFUA_4G13290)-RELATED"/>
    <property type="match status" value="1"/>
</dbReference>
<dbReference type="NCBIfam" id="TIGR01509">
    <property type="entry name" value="HAD-SF-IA-v3"/>
    <property type="match status" value="1"/>
</dbReference>
<evidence type="ECO:0008006" key="2">
    <source>
        <dbReference type="Google" id="ProtNLM"/>
    </source>
</evidence>
<dbReference type="Gene3D" id="1.10.260.80">
    <property type="match status" value="1"/>
</dbReference>